<gene>
    <name evidence="3" type="ORF">OLC1_LOCUS22652</name>
</gene>
<evidence type="ECO:0000313" key="4">
    <source>
        <dbReference type="Proteomes" id="UP001161247"/>
    </source>
</evidence>
<dbReference type="EMBL" id="OX459125">
    <property type="protein sequence ID" value="CAI9116322.1"/>
    <property type="molecule type" value="Genomic_DNA"/>
</dbReference>
<dbReference type="InterPro" id="IPR036047">
    <property type="entry name" value="F-box-like_dom_sf"/>
</dbReference>
<keyword evidence="4" id="KW-1185">Reference proteome</keyword>
<protein>
    <submittedName>
        <fullName evidence="3">OLC1v1017435C1</fullName>
    </submittedName>
</protein>
<dbReference type="Proteomes" id="UP001161247">
    <property type="component" value="Chromosome 8"/>
</dbReference>
<dbReference type="InterPro" id="IPR005174">
    <property type="entry name" value="KIB1-4_b-propeller"/>
</dbReference>
<accession>A0AAV1E9J3</accession>
<dbReference type="AlphaFoldDB" id="A0AAV1E9J3"/>
<dbReference type="Pfam" id="PF03478">
    <property type="entry name" value="Beta-prop_KIB1-4"/>
    <property type="match status" value="1"/>
</dbReference>
<dbReference type="Pfam" id="PF00646">
    <property type="entry name" value="F-box"/>
    <property type="match status" value="1"/>
</dbReference>
<proteinExistence type="predicted"/>
<dbReference type="Gene3D" id="1.20.1280.50">
    <property type="match status" value="1"/>
</dbReference>
<sequence length="368" mass="42850">MREVAELEGEQRCWSDLSHDLLGMLLYYLPPESRRAFKATCKSWNTAQISVPPPIDSTISAYYYSCPILMFANCYNSRYKFYNPINHEFFHVSAIGLKGAIVRCSKFGWLLMSLPNLDVLFYNPITKQKIELPRSNLAFTAMCFTSPPTSPDCQVFAIAKTRNEVNIIRHGEQSWQLHYFGILKRKFYFSTHNPVFHNGSFYCLDESGDVGVFHPEVDDDDESKKFTIHYTSFKKTGWRQLRKGKIRQSFLLENDGKLFGIFNRIDNGINIMWLDTESWKWLAVHDLPNKSLFVSHSESFAIKGIGNRVYFPKFHDKVGVYYSLDRLKYYSVAGNFSSTSSYELDEVIEFGVWIRPNFDLVHESQLHW</sequence>
<dbReference type="InterPro" id="IPR001810">
    <property type="entry name" value="F-box_dom"/>
</dbReference>
<reference evidence="3" key="1">
    <citation type="submission" date="2023-03" db="EMBL/GenBank/DDBJ databases">
        <authorList>
            <person name="Julca I."/>
        </authorList>
    </citation>
    <scope>NUCLEOTIDE SEQUENCE</scope>
</reference>
<dbReference type="PANTHER" id="PTHR33127:SF5">
    <property type="entry name" value="TRANSMEMBRANE PROTEIN"/>
    <property type="match status" value="1"/>
</dbReference>
<dbReference type="SUPFAM" id="SSF81383">
    <property type="entry name" value="F-box domain"/>
    <property type="match status" value="1"/>
</dbReference>
<dbReference type="PANTHER" id="PTHR33127">
    <property type="entry name" value="TRANSMEMBRANE PROTEIN"/>
    <property type="match status" value="1"/>
</dbReference>
<feature type="domain" description="KIB1-4 beta-propeller" evidence="2">
    <location>
        <begin position="98"/>
        <end position="321"/>
    </location>
</feature>
<feature type="domain" description="F-box" evidence="1">
    <location>
        <begin position="14"/>
        <end position="47"/>
    </location>
</feature>
<name>A0AAV1E9J3_OLDCO</name>
<organism evidence="3 4">
    <name type="scientific">Oldenlandia corymbosa var. corymbosa</name>
    <dbReference type="NCBI Taxonomy" id="529605"/>
    <lineage>
        <taxon>Eukaryota</taxon>
        <taxon>Viridiplantae</taxon>
        <taxon>Streptophyta</taxon>
        <taxon>Embryophyta</taxon>
        <taxon>Tracheophyta</taxon>
        <taxon>Spermatophyta</taxon>
        <taxon>Magnoliopsida</taxon>
        <taxon>eudicotyledons</taxon>
        <taxon>Gunneridae</taxon>
        <taxon>Pentapetalae</taxon>
        <taxon>asterids</taxon>
        <taxon>lamiids</taxon>
        <taxon>Gentianales</taxon>
        <taxon>Rubiaceae</taxon>
        <taxon>Rubioideae</taxon>
        <taxon>Spermacoceae</taxon>
        <taxon>Hedyotis-Oldenlandia complex</taxon>
        <taxon>Oldenlandia</taxon>
    </lineage>
</organism>
<evidence type="ECO:0000259" key="2">
    <source>
        <dbReference type="Pfam" id="PF03478"/>
    </source>
</evidence>
<evidence type="ECO:0000313" key="3">
    <source>
        <dbReference type="EMBL" id="CAI9116322.1"/>
    </source>
</evidence>
<evidence type="ECO:0000259" key="1">
    <source>
        <dbReference type="Pfam" id="PF00646"/>
    </source>
</evidence>